<feature type="region of interest" description="Disordered" evidence="3">
    <location>
        <begin position="188"/>
        <end position="207"/>
    </location>
</feature>
<dbReference type="Proteomes" id="UP001165079">
    <property type="component" value="Unassembled WGS sequence"/>
</dbReference>
<comment type="caution">
    <text evidence="5">The sequence shown here is derived from an EMBL/GenBank/DDBJ whole genome shotgun (WGS) entry which is preliminary data.</text>
</comment>
<evidence type="ECO:0000259" key="4">
    <source>
        <dbReference type="PROSITE" id="PS01124"/>
    </source>
</evidence>
<evidence type="ECO:0000313" key="5">
    <source>
        <dbReference type="EMBL" id="GLZ81016.1"/>
    </source>
</evidence>
<organism evidence="5 6">
    <name type="scientific">Actinorhabdospora filicis</name>
    <dbReference type="NCBI Taxonomy" id="1785913"/>
    <lineage>
        <taxon>Bacteria</taxon>
        <taxon>Bacillati</taxon>
        <taxon>Actinomycetota</taxon>
        <taxon>Actinomycetes</taxon>
        <taxon>Micromonosporales</taxon>
        <taxon>Micromonosporaceae</taxon>
        <taxon>Actinorhabdospora</taxon>
    </lineage>
</organism>
<dbReference type="EMBL" id="BSTX01000004">
    <property type="protein sequence ID" value="GLZ81016.1"/>
    <property type="molecule type" value="Genomic_DNA"/>
</dbReference>
<evidence type="ECO:0000256" key="2">
    <source>
        <dbReference type="ARBA" id="ARBA00023163"/>
    </source>
</evidence>
<dbReference type="CDD" id="cd03137">
    <property type="entry name" value="GATase1_AraC_1"/>
    <property type="match status" value="1"/>
</dbReference>
<dbReference type="PROSITE" id="PS01124">
    <property type="entry name" value="HTH_ARAC_FAMILY_2"/>
    <property type="match status" value="1"/>
</dbReference>
<dbReference type="GO" id="GO:0003700">
    <property type="term" value="F:DNA-binding transcription factor activity"/>
    <property type="evidence" value="ECO:0007669"/>
    <property type="project" value="InterPro"/>
</dbReference>
<dbReference type="RefSeq" id="WP_285666333.1">
    <property type="nucleotide sequence ID" value="NZ_BSTX01000004.1"/>
</dbReference>
<dbReference type="SUPFAM" id="SSF46689">
    <property type="entry name" value="Homeodomain-like"/>
    <property type="match status" value="2"/>
</dbReference>
<dbReference type="Pfam" id="PF01965">
    <property type="entry name" value="DJ-1_PfpI"/>
    <property type="match status" value="1"/>
</dbReference>
<dbReference type="InterPro" id="IPR018060">
    <property type="entry name" value="HTH_AraC"/>
</dbReference>
<sequence>MHRVAVLALPGVIPFELGIPSRVFDVAGRYETVTCGADDRPVPTAADFTVTPAHGPEALATADTVIIPATHGEVSDSLTPAVAAALARVRPGTRMVSICLGSYVLAAAGYLDGRRATTHWKHAEHFQRTFPRVHVDPDVLFVDDGDVLTSAGAASGLDLCLHIVRRDHGSELANHVARRCVVPPWRDGGQAQYSERPVPPPADSGTAPTRAWALGRLDRPLALDDLATHARMSRRTFTRRFRDEVGESPGRWLTRQRVEEALRLLETTDLTVDRIALRVGFGSGASLREHLRGRVGVAPGRYRAAFRGEGIPRSTGFA</sequence>
<keyword evidence="2" id="KW-0804">Transcription</keyword>
<dbReference type="AlphaFoldDB" id="A0A9W6SRH7"/>
<dbReference type="SUPFAM" id="SSF52317">
    <property type="entry name" value="Class I glutamine amidotransferase-like"/>
    <property type="match status" value="1"/>
</dbReference>
<accession>A0A9W6SRH7</accession>
<reference evidence="5" key="1">
    <citation type="submission" date="2023-03" db="EMBL/GenBank/DDBJ databases">
        <title>Actinorhabdospora filicis NBRC 111898.</title>
        <authorList>
            <person name="Ichikawa N."/>
            <person name="Sato H."/>
            <person name="Tonouchi N."/>
        </authorList>
    </citation>
    <scope>NUCLEOTIDE SEQUENCE</scope>
    <source>
        <strain evidence="5">NBRC 111898</strain>
    </source>
</reference>
<feature type="domain" description="HTH araC/xylS-type" evidence="4">
    <location>
        <begin position="207"/>
        <end position="305"/>
    </location>
</feature>
<proteinExistence type="predicted"/>
<keyword evidence="1" id="KW-0805">Transcription regulation</keyword>
<dbReference type="PANTHER" id="PTHR43130:SF3">
    <property type="entry name" value="HTH-TYPE TRANSCRIPTIONAL REGULATOR RV1931C"/>
    <property type="match status" value="1"/>
</dbReference>
<evidence type="ECO:0000256" key="3">
    <source>
        <dbReference type="SAM" id="MobiDB-lite"/>
    </source>
</evidence>
<dbReference type="InterPro" id="IPR009057">
    <property type="entry name" value="Homeodomain-like_sf"/>
</dbReference>
<evidence type="ECO:0000256" key="1">
    <source>
        <dbReference type="ARBA" id="ARBA00023015"/>
    </source>
</evidence>
<dbReference type="Pfam" id="PF12833">
    <property type="entry name" value="HTH_18"/>
    <property type="match status" value="1"/>
</dbReference>
<protein>
    <submittedName>
        <fullName evidence="5">Transcriptional regulator</fullName>
    </submittedName>
</protein>
<dbReference type="InterPro" id="IPR052158">
    <property type="entry name" value="INH-QAR"/>
</dbReference>
<dbReference type="SMART" id="SM00342">
    <property type="entry name" value="HTH_ARAC"/>
    <property type="match status" value="1"/>
</dbReference>
<gene>
    <name evidence="5" type="ORF">Afil01_58230</name>
</gene>
<dbReference type="InterPro" id="IPR002818">
    <property type="entry name" value="DJ-1/PfpI"/>
</dbReference>
<dbReference type="InterPro" id="IPR029062">
    <property type="entry name" value="Class_I_gatase-like"/>
</dbReference>
<dbReference type="PANTHER" id="PTHR43130">
    <property type="entry name" value="ARAC-FAMILY TRANSCRIPTIONAL REGULATOR"/>
    <property type="match status" value="1"/>
</dbReference>
<dbReference type="GO" id="GO:0043565">
    <property type="term" value="F:sequence-specific DNA binding"/>
    <property type="evidence" value="ECO:0007669"/>
    <property type="project" value="InterPro"/>
</dbReference>
<name>A0A9W6SRH7_9ACTN</name>
<dbReference type="Gene3D" id="1.10.10.60">
    <property type="entry name" value="Homeodomain-like"/>
    <property type="match status" value="1"/>
</dbReference>
<evidence type="ECO:0000313" key="6">
    <source>
        <dbReference type="Proteomes" id="UP001165079"/>
    </source>
</evidence>
<keyword evidence="6" id="KW-1185">Reference proteome</keyword>
<dbReference type="Gene3D" id="3.40.50.880">
    <property type="match status" value="1"/>
</dbReference>